<dbReference type="InterPro" id="IPR016181">
    <property type="entry name" value="Acyl_CoA_acyltransferase"/>
</dbReference>
<dbReference type="InterPro" id="IPR000182">
    <property type="entry name" value="GNAT_dom"/>
</dbReference>
<protein>
    <recommendedName>
        <fullName evidence="3">N-acetyltransferase domain-containing protein</fullName>
    </recommendedName>
</protein>
<keyword evidence="1" id="KW-0808">Transferase</keyword>
<dbReference type="PANTHER" id="PTHR43877:SF1">
    <property type="entry name" value="ACETYLTRANSFERASE"/>
    <property type="match status" value="1"/>
</dbReference>
<dbReference type="EMBL" id="CP014145">
    <property type="protein sequence ID" value="AMB59729.1"/>
    <property type="molecule type" value="Genomic_DNA"/>
</dbReference>
<dbReference type="SUPFAM" id="SSF55729">
    <property type="entry name" value="Acyl-CoA N-acyltransferases (Nat)"/>
    <property type="match status" value="1"/>
</dbReference>
<evidence type="ECO:0000313" key="5">
    <source>
        <dbReference type="Proteomes" id="UP000058305"/>
    </source>
</evidence>
<name>A0A0X8E4T8_9MICO</name>
<dbReference type="CDD" id="cd04301">
    <property type="entry name" value="NAT_SF"/>
    <property type="match status" value="1"/>
</dbReference>
<dbReference type="AlphaFoldDB" id="A0A0X8E4T8"/>
<feature type="domain" description="N-acetyltransferase" evidence="3">
    <location>
        <begin position="10"/>
        <end position="162"/>
    </location>
</feature>
<gene>
    <name evidence="4" type="ORF">AWU67_13635</name>
</gene>
<keyword evidence="5" id="KW-1185">Reference proteome</keyword>
<dbReference type="KEGG" id="mvd:AWU67_13635"/>
<dbReference type="Pfam" id="PF00583">
    <property type="entry name" value="Acetyltransf_1"/>
    <property type="match status" value="1"/>
</dbReference>
<dbReference type="Proteomes" id="UP000058305">
    <property type="component" value="Chromosome"/>
</dbReference>
<accession>A0A0X8E4T8</accession>
<evidence type="ECO:0000313" key="4">
    <source>
        <dbReference type="EMBL" id="AMB59729.1"/>
    </source>
</evidence>
<evidence type="ECO:0000256" key="1">
    <source>
        <dbReference type="ARBA" id="ARBA00022679"/>
    </source>
</evidence>
<organism evidence="4 5">
    <name type="scientific">Microterricola viridarii</name>
    <dbReference type="NCBI Taxonomy" id="412690"/>
    <lineage>
        <taxon>Bacteria</taxon>
        <taxon>Bacillati</taxon>
        <taxon>Actinomycetota</taxon>
        <taxon>Actinomycetes</taxon>
        <taxon>Micrococcales</taxon>
        <taxon>Microbacteriaceae</taxon>
        <taxon>Microterricola</taxon>
    </lineage>
</organism>
<dbReference type="PANTHER" id="PTHR43877">
    <property type="entry name" value="AMINOALKYLPHOSPHONATE N-ACETYLTRANSFERASE-RELATED-RELATED"/>
    <property type="match status" value="1"/>
</dbReference>
<dbReference type="Gene3D" id="3.40.630.30">
    <property type="match status" value="1"/>
</dbReference>
<evidence type="ECO:0000256" key="2">
    <source>
        <dbReference type="ARBA" id="ARBA00023315"/>
    </source>
</evidence>
<dbReference type="RefSeq" id="WP_067230145.1">
    <property type="nucleotide sequence ID" value="NZ_CP014145.1"/>
</dbReference>
<dbReference type="PROSITE" id="PS51186">
    <property type="entry name" value="GNAT"/>
    <property type="match status" value="1"/>
</dbReference>
<evidence type="ECO:0000259" key="3">
    <source>
        <dbReference type="PROSITE" id="PS51186"/>
    </source>
</evidence>
<proteinExistence type="predicted"/>
<dbReference type="GO" id="GO:0016747">
    <property type="term" value="F:acyltransferase activity, transferring groups other than amino-acyl groups"/>
    <property type="evidence" value="ECO:0007669"/>
    <property type="project" value="InterPro"/>
</dbReference>
<keyword evidence="2" id="KW-0012">Acyltransferase</keyword>
<dbReference type="OrthoDB" id="4947711at2"/>
<reference evidence="5" key="2">
    <citation type="submission" date="2016-01" db="EMBL/GenBank/DDBJ databases">
        <title>First complete genome sequence of a species in the genus Microterricola, an extremophilic cold active enzyme producing strain ERGS5:02 isolated from Sikkim Himalaya.</title>
        <authorList>
            <person name="Kumar R."/>
            <person name="Singh D."/>
            <person name="Swarnkar M.K."/>
        </authorList>
    </citation>
    <scope>NUCLEOTIDE SEQUENCE [LARGE SCALE GENOMIC DNA]</scope>
    <source>
        <strain evidence="5">ERGS5:02</strain>
    </source>
</reference>
<reference evidence="4 5" key="1">
    <citation type="journal article" date="2016" name="J. Biotechnol.">
        <title>First complete genome sequence of a species in the genus Microterricola, an extremophilic cold active enzyme producing bacterial strain ERGS5:02 isolated from Sikkim Himalaya.</title>
        <authorList>
            <person name="Himanshu"/>
            <person name="Swarnkar M.K."/>
            <person name="Singh D."/>
            <person name="Kumar R."/>
        </authorList>
    </citation>
    <scope>NUCLEOTIDE SEQUENCE [LARGE SCALE GENOMIC DNA]</scope>
    <source>
        <strain evidence="4 5">ERGS5:02</strain>
    </source>
</reference>
<sequence>MSLGHAPGAIRIRAGVVPDDVERCAEIWVRALEARDGTVDAEAMAERVRTSFQNPIIRFAVADAPRNGFALVESGCADPNEALLHFLAVHPGGAGSGVGRALLADAVEHATRSGFRSLTLEVRTTNVRAIEVYTRAGFEPFGGEIPHPLGGDPMQSYRLALVDQAPRS</sequence>
<dbReference type="InterPro" id="IPR050832">
    <property type="entry name" value="Bact_Acetyltransf"/>
</dbReference>